<dbReference type="Pfam" id="PF13545">
    <property type="entry name" value="HTH_Crp_2"/>
    <property type="match status" value="1"/>
</dbReference>
<reference evidence="6 7" key="1">
    <citation type="journal article" date="2009" name="Stand. Genomic Sci.">
        <title>Complete genome sequence of Desulfomicrobium baculatum type strain (X).</title>
        <authorList>
            <person name="Copeland A."/>
            <person name="Spring S."/>
            <person name="Goker M."/>
            <person name="Schneider S."/>
            <person name="Lapidus A."/>
            <person name="Del Rio T.G."/>
            <person name="Tice H."/>
            <person name="Cheng J.F."/>
            <person name="Chen F."/>
            <person name="Nolan M."/>
            <person name="Bruce D."/>
            <person name="Goodwin L."/>
            <person name="Pitluck S."/>
            <person name="Ivanova N."/>
            <person name="Mavrommatis K."/>
            <person name="Ovchinnikova G."/>
            <person name="Pati A."/>
            <person name="Chen A."/>
            <person name="Palaniappan K."/>
            <person name="Land M."/>
            <person name="Hauser L."/>
            <person name="Chang Y.J."/>
            <person name="Jeffries C.C."/>
            <person name="Meincke L."/>
            <person name="Sims D."/>
            <person name="Brettin T."/>
            <person name="Detter J.C."/>
            <person name="Han C."/>
            <person name="Chain P."/>
            <person name="Bristow J."/>
            <person name="Eisen J.A."/>
            <person name="Markowitz V."/>
            <person name="Hugenholtz P."/>
            <person name="Kyrpides N.C."/>
            <person name="Klenk H.P."/>
            <person name="Lucas S."/>
        </authorList>
    </citation>
    <scope>NUCLEOTIDE SEQUENCE [LARGE SCALE GENOMIC DNA]</scope>
    <source>
        <strain evidence="7">DSM 4028 / VKM B-1378 / X</strain>
    </source>
</reference>
<dbReference type="PROSITE" id="PS50042">
    <property type="entry name" value="CNMP_BINDING_3"/>
    <property type="match status" value="1"/>
</dbReference>
<gene>
    <name evidence="6" type="ordered locus">Dbac_0932</name>
</gene>
<dbReference type="HOGENOM" id="CLU_075053_3_7_7"/>
<dbReference type="GO" id="GO:0006355">
    <property type="term" value="P:regulation of DNA-templated transcription"/>
    <property type="evidence" value="ECO:0007669"/>
    <property type="project" value="InterPro"/>
</dbReference>
<evidence type="ECO:0000259" key="4">
    <source>
        <dbReference type="PROSITE" id="PS50042"/>
    </source>
</evidence>
<dbReference type="Proteomes" id="UP000002216">
    <property type="component" value="Chromosome"/>
</dbReference>
<dbReference type="eggNOG" id="COG0664">
    <property type="taxonomic scope" value="Bacteria"/>
</dbReference>
<evidence type="ECO:0000256" key="1">
    <source>
        <dbReference type="ARBA" id="ARBA00023015"/>
    </source>
</evidence>
<dbReference type="InterPro" id="IPR000595">
    <property type="entry name" value="cNMP-bd_dom"/>
</dbReference>
<dbReference type="CDD" id="cd00092">
    <property type="entry name" value="HTH_CRP"/>
    <property type="match status" value="1"/>
</dbReference>
<name>C7LQ21_DESBD</name>
<dbReference type="InterPro" id="IPR018490">
    <property type="entry name" value="cNMP-bd_dom_sf"/>
</dbReference>
<protein>
    <submittedName>
        <fullName evidence="6">Transcriptional regulator, Crp/Fnr family</fullName>
    </submittedName>
</protein>
<organism evidence="6 7">
    <name type="scientific">Desulfomicrobium baculatum (strain DSM 4028 / VKM B-1378 / X)</name>
    <name type="common">Desulfovibrio baculatus</name>
    <dbReference type="NCBI Taxonomy" id="525897"/>
    <lineage>
        <taxon>Bacteria</taxon>
        <taxon>Pseudomonadati</taxon>
        <taxon>Thermodesulfobacteriota</taxon>
        <taxon>Desulfovibrionia</taxon>
        <taxon>Desulfovibrionales</taxon>
        <taxon>Desulfomicrobiaceae</taxon>
        <taxon>Desulfomicrobium</taxon>
    </lineage>
</organism>
<dbReference type="EMBL" id="CP001629">
    <property type="protein sequence ID" value="ACU89047.1"/>
    <property type="molecule type" value="Genomic_DNA"/>
</dbReference>
<evidence type="ECO:0000313" key="6">
    <source>
        <dbReference type="EMBL" id="ACU89047.1"/>
    </source>
</evidence>
<dbReference type="InterPro" id="IPR036388">
    <property type="entry name" value="WH-like_DNA-bd_sf"/>
</dbReference>
<keyword evidence="1" id="KW-0805">Transcription regulation</keyword>
<dbReference type="Gene3D" id="1.10.10.10">
    <property type="entry name" value="Winged helix-like DNA-binding domain superfamily/Winged helix DNA-binding domain"/>
    <property type="match status" value="1"/>
</dbReference>
<feature type="domain" description="HTH crp-type" evidence="5">
    <location>
        <begin position="133"/>
        <end position="215"/>
    </location>
</feature>
<dbReference type="OrthoDB" id="7263823at2"/>
<dbReference type="GO" id="GO:0003677">
    <property type="term" value="F:DNA binding"/>
    <property type="evidence" value="ECO:0007669"/>
    <property type="project" value="UniProtKB-KW"/>
</dbReference>
<feature type="domain" description="Cyclic nucleotide-binding" evidence="4">
    <location>
        <begin position="8"/>
        <end position="75"/>
    </location>
</feature>
<keyword evidence="7" id="KW-1185">Reference proteome</keyword>
<evidence type="ECO:0000313" key="7">
    <source>
        <dbReference type="Proteomes" id="UP000002216"/>
    </source>
</evidence>
<dbReference type="Gene3D" id="2.60.120.10">
    <property type="entry name" value="Jelly Rolls"/>
    <property type="match status" value="1"/>
</dbReference>
<dbReference type="InterPro" id="IPR036390">
    <property type="entry name" value="WH_DNA-bd_sf"/>
</dbReference>
<dbReference type="KEGG" id="dba:Dbac_0932"/>
<evidence type="ECO:0000256" key="2">
    <source>
        <dbReference type="ARBA" id="ARBA00023125"/>
    </source>
</evidence>
<proteinExistence type="predicted"/>
<dbReference type="SUPFAM" id="SSF46785">
    <property type="entry name" value="Winged helix' DNA-binding domain"/>
    <property type="match status" value="1"/>
</dbReference>
<keyword evidence="2" id="KW-0238">DNA-binding</keyword>
<evidence type="ECO:0000259" key="5">
    <source>
        <dbReference type="PROSITE" id="PS51063"/>
    </source>
</evidence>
<dbReference type="STRING" id="525897.Dbac_0932"/>
<dbReference type="SUPFAM" id="SSF51206">
    <property type="entry name" value="cAMP-binding domain-like"/>
    <property type="match status" value="1"/>
</dbReference>
<dbReference type="AlphaFoldDB" id="C7LQ21"/>
<dbReference type="RefSeq" id="WP_015773147.1">
    <property type="nucleotide sequence ID" value="NC_013173.1"/>
</dbReference>
<accession>C7LQ21</accession>
<keyword evidence="3" id="KW-0804">Transcription</keyword>
<dbReference type="PROSITE" id="PS51063">
    <property type="entry name" value="HTH_CRP_2"/>
    <property type="match status" value="1"/>
</dbReference>
<evidence type="ECO:0000256" key="3">
    <source>
        <dbReference type="ARBA" id="ARBA00023163"/>
    </source>
</evidence>
<sequence length="226" mass="24963">MRLTETTLLQDLDRPEMAPLRKLFISRKYAKGVLAFEPKSGDQIFIVTRGRARVYLAYRDKEFTMAMLDCGDVYATHTRAFVQALDELEILIAGVPEVRRYLGSMPSFNSAMIHVLGDLLSHAISVIDTLAFKDVRNRLIEFLVYEARRMPRCVECKGCGGCSDGGMVSLGLNTEQMATIIGSSRQTVSSLLNALAKENAIQLKGRGVICIPDISVLEALTGQDQA</sequence>
<dbReference type="InterPro" id="IPR014710">
    <property type="entry name" value="RmlC-like_jellyroll"/>
</dbReference>
<dbReference type="SMART" id="SM00419">
    <property type="entry name" value="HTH_CRP"/>
    <property type="match status" value="1"/>
</dbReference>
<dbReference type="InterPro" id="IPR012318">
    <property type="entry name" value="HTH_CRP"/>
</dbReference>